<dbReference type="Proteomes" id="UP000235145">
    <property type="component" value="Unassembled WGS sequence"/>
</dbReference>
<gene>
    <name evidence="1" type="ORF">LSAT_V11C400211440</name>
</gene>
<proteinExistence type="predicted"/>
<sequence>MERRLINTYSGESLSDMMPTKIRELMEKMAIQSKHSENEEDWYFDQPKVVKEVNSHHLEAQIYELTKAFLLLTKEKSIVYAKKQCGIYLKTEHPTDMCPLLQEDTTIVKVVGGYQQNFQKNFQQRR</sequence>
<accession>A0A9R1XMD4</accession>
<reference evidence="1 2" key="1">
    <citation type="journal article" date="2017" name="Nat. Commun.">
        <title>Genome assembly with in vitro proximity ligation data and whole-genome triplication in lettuce.</title>
        <authorList>
            <person name="Reyes-Chin-Wo S."/>
            <person name="Wang Z."/>
            <person name="Yang X."/>
            <person name="Kozik A."/>
            <person name="Arikit S."/>
            <person name="Song C."/>
            <person name="Xia L."/>
            <person name="Froenicke L."/>
            <person name="Lavelle D.O."/>
            <person name="Truco M.J."/>
            <person name="Xia R."/>
            <person name="Zhu S."/>
            <person name="Xu C."/>
            <person name="Xu H."/>
            <person name="Xu X."/>
            <person name="Cox K."/>
            <person name="Korf I."/>
            <person name="Meyers B.C."/>
            <person name="Michelmore R.W."/>
        </authorList>
    </citation>
    <scope>NUCLEOTIDE SEQUENCE [LARGE SCALE GENOMIC DNA]</scope>
    <source>
        <strain evidence="2">cv. Salinas</strain>
        <tissue evidence="1">Seedlings</tissue>
    </source>
</reference>
<dbReference type="AlphaFoldDB" id="A0A9R1XMD4"/>
<dbReference type="EMBL" id="NBSK02000004">
    <property type="protein sequence ID" value="KAJ0212762.1"/>
    <property type="molecule type" value="Genomic_DNA"/>
</dbReference>
<organism evidence="1 2">
    <name type="scientific">Lactuca sativa</name>
    <name type="common">Garden lettuce</name>
    <dbReference type="NCBI Taxonomy" id="4236"/>
    <lineage>
        <taxon>Eukaryota</taxon>
        <taxon>Viridiplantae</taxon>
        <taxon>Streptophyta</taxon>
        <taxon>Embryophyta</taxon>
        <taxon>Tracheophyta</taxon>
        <taxon>Spermatophyta</taxon>
        <taxon>Magnoliopsida</taxon>
        <taxon>eudicotyledons</taxon>
        <taxon>Gunneridae</taxon>
        <taxon>Pentapetalae</taxon>
        <taxon>asterids</taxon>
        <taxon>campanulids</taxon>
        <taxon>Asterales</taxon>
        <taxon>Asteraceae</taxon>
        <taxon>Cichorioideae</taxon>
        <taxon>Cichorieae</taxon>
        <taxon>Lactucinae</taxon>
        <taxon>Lactuca</taxon>
    </lineage>
</organism>
<comment type="caution">
    <text evidence="1">The sequence shown here is derived from an EMBL/GenBank/DDBJ whole genome shotgun (WGS) entry which is preliminary data.</text>
</comment>
<evidence type="ECO:0000313" key="2">
    <source>
        <dbReference type="Proteomes" id="UP000235145"/>
    </source>
</evidence>
<protein>
    <submittedName>
        <fullName evidence="1">Uncharacterized protein</fullName>
    </submittedName>
</protein>
<evidence type="ECO:0000313" key="1">
    <source>
        <dbReference type="EMBL" id="KAJ0212762.1"/>
    </source>
</evidence>
<keyword evidence="2" id="KW-1185">Reference proteome</keyword>
<name>A0A9R1XMD4_LACSA</name>